<dbReference type="FunFam" id="1.25.40.10:FF:001802">
    <property type="entry name" value="Tetratricopeptide repeat (TPR)-like superfamily protein"/>
    <property type="match status" value="1"/>
</dbReference>
<accession>A0A4U5NPW1</accession>
<dbReference type="PANTHER" id="PTHR47926:SF371">
    <property type="entry name" value="TETRATRICOPEPTIDE REPEAT-LIKE SUPERFAMILY PROTEIN"/>
    <property type="match status" value="1"/>
</dbReference>
<feature type="repeat" description="PPR" evidence="2">
    <location>
        <begin position="276"/>
        <end position="306"/>
    </location>
</feature>
<dbReference type="AlphaFoldDB" id="A0A4U5NPW1"/>
<organism evidence="3">
    <name type="scientific">Populus alba</name>
    <name type="common">White poplar</name>
    <dbReference type="NCBI Taxonomy" id="43335"/>
    <lineage>
        <taxon>Eukaryota</taxon>
        <taxon>Viridiplantae</taxon>
        <taxon>Streptophyta</taxon>
        <taxon>Embryophyta</taxon>
        <taxon>Tracheophyta</taxon>
        <taxon>Spermatophyta</taxon>
        <taxon>Magnoliopsida</taxon>
        <taxon>eudicotyledons</taxon>
        <taxon>Gunneridae</taxon>
        <taxon>Pentapetalae</taxon>
        <taxon>rosids</taxon>
        <taxon>fabids</taxon>
        <taxon>Malpighiales</taxon>
        <taxon>Salicaceae</taxon>
        <taxon>Saliceae</taxon>
        <taxon>Populus</taxon>
    </lineage>
</organism>
<feature type="repeat" description="PPR" evidence="2">
    <location>
        <begin position="440"/>
        <end position="474"/>
    </location>
</feature>
<dbReference type="NCBIfam" id="TIGR00756">
    <property type="entry name" value="PPR"/>
    <property type="match status" value="5"/>
</dbReference>
<keyword evidence="1" id="KW-0677">Repeat</keyword>
<evidence type="ECO:0000256" key="1">
    <source>
        <dbReference type="ARBA" id="ARBA00022737"/>
    </source>
</evidence>
<dbReference type="PROSITE" id="PS51375">
    <property type="entry name" value="PPR"/>
    <property type="match status" value="6"/>
</dbReference>
<feature type="repeat" description="PPR" evidence="2">
    <location>
        <begin position="214"/>
        <end position="248"/>
    </location>
</feature>
<dbReference type="Pfam" id="PF13041">
    <property type="entry name" value="PPR_2"/>
    <property type="match status" value="2"/>
</dbReference>
<feature type="repeat" description="PPR" evidence="2">
    <location>
        <begin position="307"/>
        <end position="341"/>
    </location>
</feature>
<sequence length="735" mass="82719">MESNNKTVQPDKFCEAHAVTSIESPMLHAFINWAPQPQFVNVFRPRGMSHVIERRRSPNKFDGKIANILPSFTTKSPHRILEEKFISLLQSCKTLKVLHQIHSQIITHGFEHEDYIAPKIISGYGSLKKMESAHKVFDQIPEPNASIWNAMFRGYSQNESHKNVIVLFRQMKGLDVMPNCFTFPVILKSCVKINALKEGEEVHCFVIKSGFRANPFVATTLIDMYASGGAIHAAYRVFGEMIERNVIAWTAMINGYITCCDLVTARRLFDLSPERDIVLWNTMISGYIEAKDVIRARELFDKMPNKDVMSWNTVLNGYASNGDVMACERLFEEMPERNVFSWNALFGGYTRNGCFSEVLSAFKRMLVDGTVVPNDATLVNVLSACARLGALDLGKWVHVYAESHGYKGNVYVRNALMDMYAKCGVVETALDVFKSMDNKDLISWNTIIGGLAVHGHGADALNLFSHMKTAGENPDGITFIGILCACTHMGLVEDGFSYFKSMTDDYSIVPRIEHYGCIVDLLGRAGLLAHAVDFIRKMPIEADAVIWAALLGACRVYKNVELAELALEKLIEFEPKNPANYVMLSNIYGDFGRWKDVARLKVAMRDTGFKKLPGCSLIEVNDYLVEFYSLDERHPEKEQIYGTLRTLTKLLRSSGYVPDADYNQSHYINVSCWESILTSRLIVMVPESDDGHYRAGLVNMLPAEEEQGKKNGMGDWALSGLWTMSEAQRASHNEE</sequence>
<dbReference type="FunFam" id="1.25.40.10:FF:000470">
    <property type="entry name" value="Pentatricopeptide repeat-containing protein At5g66520"/>
    <property type="match status" value="1"/>
</dbReference>
<reference evidence="3" key="1">
    <citation type="submission" date="2018-10" db="EMBL/GenBank/DDBJ databases">
        <title>Population genomic analysis revealed the cold adaptation of white poplar.</title>
        <authorList>
            <person name="Liu Y.-J."/>
        </authorList>
    </citation>
    <scope>NUCLEOTIDE SEQUENCE [LARGE SCALE GENOMIC DNA]</scope>
    <source>
        <strain evidence="3">PAL-ZL1</strain>
    </source>
</reference>
<dbReference type="PANTHER" id="PTHR47926">
    <property type="entry name" value="PENTATRICOPEPTIDE REPEAT-CONTAINING PROTEIN"/>
    <property type="match status" value="1"/>
</dbReference>
<dbReference type="GO" id="GO:0003723">
    <property type="term" value="F:RNA binding"/>
    <property type="evidence" value="ECO:0007669"/>
    <property type="project" value="InterPro"/>
</dbReference>
<protein>
    <submittedName>
        <fullName evidence="3">Pentatricopeptide repeat-containing family protein</fullName>
    </submittedName>
</protein>
<dbReference type="GO" id="GO:0009451">
    <property type="term" value="P:RNA modification"/>
    <property type="evidence" value="ECO:0007669"/>
    <property type="project" value="InterPro"/>
</dbReference>
<proteinExistence type="predicted"/>
<gene>
    <name evidence="3" type="ORF">D5086_0000252730</name>
</gene>
<feature type="repeat" description="PPR" evidence="2">
    <location>
        <begin position="144"/>
        <end position="178"/>
    </location>
</feature>
<dbReference type="InterPro" id="IPR011990">
    <property type="entry name" value="TPR-like_helical_dom_sf"/>
</dbReference>
<dbReference type="FunFam" id="1.25.40.10:FF:000422">
    <property type="entry name" value="Pentatricopeptide repeat-containing protein"/>
    <property type="match status" value="1"/>
</dbReference>
<dbReference type="Gene3D" id="1.25.40.10">
    <property type="entry name" value="Tetratricopeptide repeat domain"/>
    <property type="match status" value="4"/>
</dbReference>
<dbReference type="Pfam" id="PF01535">
    <property type="entry name" value="PPR"/>
    <property type="match status" value="7"/>
</dbReference>
<feature type="repeat" description="PPR" evidence="2">
    <location>
        <begin position="409"/>
        <end position="439"/>
    </location>
</feature>
<dbReference type="STRING" id="43335.A0A4U5NPW1"/>
<comment type="caution">
    <text evidence="3">The sequence shown here is derived from an EMBL/GenBank/DDBJ whole genome shotgun (WGS) entry which is preliminary data.</text>
</comment>
<evidence type="ECO:0000313" key="3">
    <source>
        <dbReference type="EMBL" id="TKR84920.1"/>
    </source>
</evidence>
<dbReference type="Pfam" id="PF20431">
    <property type="entry name" value="E_motif"/>
    <property type="match status" value="1"/>
</dbReference>
<dbReference type="InterPro" id="IPR046960">
    <property type="entry name" value="PPR_At4g14850-like_plant"/>
</dbReference>
<dbReference type="InterPro" id="IPR002885">
    <property type="entry name" value="PPR_rpt"/>
</dbReference>
<dbReference type="EMBL" id="RCHU01000972">
    <property type="protein sequence ID" value="TKR84920.1"/>
    <property type="molecule type" value="Genomic_DNA"/>
</dbReference>
<name>A0A4U5NPW1_POPAL</name>
<evidence type="ECO:0000256" key="2">
    <source>
        <dbReference type="PROSITE-ProRule" id="PRU00708"/>
    </source>
</evidence>
<dbReference type="InterPro" id="IPR046848">
    <property type="entry name" value="E_motif"/>
</dbReference>